<gene>
    <name evidence="3" type="primary">6051391</name>
    <name evidence="2" type="ORF">CpipJ_CPIJ017296</name>
</gene>
<accession>B0XDW5</accession>
<proteinExistence type="predicted"/>
<protein>
    <submittedName>
        <fullName evidence="2 3">Uncharacterized protein</fullName>
    </submittedName>
</protein>
<dbReference type="VEuPathDB" id="VectorBase:CQUJHB018347"/>
<dbReference type="SUPFAM" id="SSF50129">
    <property type="entry name" value="GroES-like"/>
    <property type="match status" value="1"/>
</dbReference>
<reference evidence="2" key="1">
    <citation type="submission" date="2007-03" db="EMBL/GenBank/DDBJ databases">
        <title>Annotation of Culex pipiens quinquefasciatus.</title>
        <authorList>
            <consortium name="The Broad Institute Genome Sequencing Platform"/>
            <person name="Atkinson P.W."/>
            <person name="Hemingway J."/>
            <person name="Christensen B.M."/>
            <person name="Higgs S."/>
            <person name="Kodira C."/>
            <person name="Hannick L."/>
            <person name="Megy K."/>
            <person name="O'Leary S."/>
            <person name="Pearson M."/>
            <person name="Haas B.J."/>
            <person name="Mauceli E."/>
            <person name="Wortman J.R."/>
            <person name="Lee N.H."/>
            <person name="Guigo R."/>
            <person name="Stanke M."/>
            <person name="Alvarado L."/>
            <person name="Amedeo P."/>
            <person name="Antoine C.H."/>
            <person name="Arensburger P."/>
            <person name="Bidwell S.L."/>
            <person name="Crawford M."/>
            <person name="Camaro F."/>
            <person name="Devon K."/>
            <person name="Engels R."/>
            <person name="Hammond M."/>
            <person name="Howarth C."/>
            <person name="Koehrsen M."/>
            <person name="Lawson D."/>
            <person name="Montgomery P."/>
            <person name="Nene V."/>
            <person name="Nusbaum C."/>
            <person name="Puiu D."/>
            <person name="Romero-Severson J."/>
            <person name="Severson D.W."/>
            <person name="Shumway M."/>
            <person name="Sisk P."/>
            <person name="Stolte C."/>
            <person name="Zeng Q."/>
            <person name="Eisenstadt E."/>
            <person name="Fraser-Liggett C."/>
            <person name="Strausberg R."/>
            <person name="Galagan J."/>
            <person name="Birren B."/>
            <person name="Collins F.H."/>
        </authorList>
    </citation>
    <scope>NUCLEOTIDE SEQUENCE [LARGE SCALE GENOMIC DNA]</scope>
    <source>
        <strain evidence="2">JHB</strain>
    </source>
</reference>
<evidence type="ECO:0000313" key="3">
    <source>
        <dbReference type="EnsemblMetazoa" id="CPIJ017296-PA"/>
    </source>
</evidence>
<dbReference type="Proteomes" id="UP000002320">
    <property type="component" value="Unassembled WGS sequence"/>
</dbReference>
<evidence type="ECO:0000313" key="2">
    <source>
        <dbReference type="EMBL" id="EDS45672.1"/>
    </source>
</evidence>
<dbReference type="InParanoid" id="B0XDW5"/>
<dbReference type="AlphaFoldDB" id="B0XDW5"/>
<dbReference type="VEuPathDB" id="VectorBase:CPIJ017296"/>
<dbReference type="STRING" id="7176.B0XDW5"/>
<dbReference type="Gene3D" id="3.90.180.10">
    <property type="entry name" value="Medium-chain alcohol dehydrogenases, catalytic domain"/>
    <property type="match status" value="1"/>
</dbReference>
<sequence length="135" mass="14139">MTETTEAPVVAEVKTPSPTTEAVPATNGHAEEAPAGEKPSEETNGTSEKAADDKAKAEENAPPVKEMRAVTLTGFGGFKNVKILKKPEPSPQAGEVLIRVRACSSSSIVGGDEPINALQFSVDNPARRTLELVKS</sequence>
<reference evidence="3" key="2">
    <citation type="submission" date="2021-02" db="UniProtKB">
        <authorList>
            <consortium name="EnsemblMetazoa"/>
        </authorList>
    </citation>
    <scope>IDENTIFICATION</scope>
    <source>
        <strain evidence="3">JHB</strain>
    </source>
</reference>
<evidence type="ECO:0000313" key="4">
    <source>
        <dbReference type="Proteomes" id="UP000002320"/>
    </source>
</evidence>
<name>B0XDW5_CULQU</name>
<dbReference type="EnsemblMetazoa" id="CPIJ017296-RA">
    <property type="protein sequence ID" value="CPIJ017296-PA"/>
    <property type="gene ID" value="CPIJ017296"/>
</dbReference>
<organism>
    <name type="scientific">Culex quinquefasciatus</name>
    <name type="common">Southern house mosquito</name>
    <name type="synonym">Culex pungens</name>
    <dbReference type="NCBI Taxonomy" id="7176"/>
    <lineage>
        <taxon>Eukaryota</taxon>
        <taxon>Metazoa</taxon>
        <taxon>Ecdysozoa</taxon>
        <taxon>Arthropoda</taxon>
        <taxon>Hexapoda</taxon>
        <taxon>Insecta</taxon>
        <taxon>Pterygota</taxon>
        <taxon>Neoptera</taxon>
        <taxon>Endopterygota</taxon>
        <taxon>Diptera</taxon>
        <taxon>Nematocera</taxon>
        <taxon>Culicoidea</taxon>
        <taxon>Culicidae</taxon>
        <taxon>Culicinae</taxon>
        <taxon>Culicini</taxon>
        <taxon>Culex</taxon>
        <taxon>Culex</taxon>
    </lineage>
</organism>
<dbReference type="InterPro" id="IPR011032">
    <property type="entry name" value="GroES-like_sf"/>
</dbReference>
<dbReference type="EMBL" id="DS232788">
    <property type="protein sequence ID" value="EDS45672.1"/>
    <property type="molecule type" value="Genomic_DNA"/>
</dbReference>
<feature type="compositionally biased region" description="Basic and acidic residues" evidence="1">
    <location>
        <begin position="49"/>
        <end position="59"/>
    </location>
</feature>
<evidence type="ECO:0000256" key="1">
    <source>
        <dbReference type="SAM" id="MobiDB-lite"/>
    </source>
</evidence>
<keyword evidence="4" id="KW-1185">Reference proteome</keyword>
<dbReference type="eggNOG" id="ENOG502T0I8">
    <property type="taxonomic scope" value="Eukaryota"/>
</dbReference>
<dbReference type="OrthoDB" id="203908at2759"/>
<dbReference type="KEGG" id="cqu:CpipJ_CPIJ017296"/>
<dbReference type="HOGENOM" id="CLU_156083_0_0_1"/>
<feature type="region of interest" description="Disordered" evidence="1">
    <location>
        <begin position="1"/>
        <end position="65"/>
    </location>
</feature>